<gene>
    <name evidence="3" type="ORF">A245_48185</name>
</gene>
<dbReference type="Proteomes" id="UP000018849">
    <property type="component" value="Unassembled WGS sequence"/>
</dbReference>
<dbReference type="InterPro" id="IPR017895">
    <property type="entry name" value="HTH_IS408/IS1162_type"/>
</dbReference>
<feature type="non-terminal residue" evidence="3">
    <location>
        <position position="262"/>
    </location>
</feature>
<dbReference type="PROSITE" id="PS50994">
    <property type="entry name" value="INTEGRASE"/>
    <property type="match status" value="1"/>
</dbReference>
<dbReference type="Pfam" id="PF00665">
    <property type="entry name" value="rve"/>
    <property type="match status" value="1"/>
</dbReference>
<dbReference type="GO" id="GO:0015074">
    <property type="term" value="P:DNA integration"/>
    <property type="evidence" value="ECO:0007669"/>
    <property type="project" value="InterPro"/>
</dbReference>
<dbReference type="PANTHER" id="PTHR35004:SF8">
    <property type="entry name" value="TRANSPOSASE RV3428C-RELATED"/>
    <property type="match status" value="1"/>
</dbReference>
<sequence length="262" mass="29676">MRKVREVLRLKFDAGLSVRKIAASLRISSGSAGNYLHRFNACGLSWPTSLSDAELERLLFPPAPTVPSDQRPMPDWAWVHAESRRPGVTLALLWQEYRLAHPQGFQYSWFCEHYRLWAAKVDVVMRQEHRAGEKLFVDYAGQTAPIIDRSTGEIRQAQIFVAVLGASSYTFAEATWSQKLPDWLGSHVRCFAFFGGTTQILVPDNLRSGVTKAHRYEPDINPSYRDLAEHYGVAVLPARSRKPKDKAKVEVGVQVVERWILA</sequence>
<evidence type="ECO:0000313" key="4">
    <source>
        <dbReference type="Proteomes" id="UP000018849"/>
    </source>
</evidence>
<evidence type="ECO:0000313" key="3">
    <source>
        <dbReference type="EMBL" id="EPN26475.1"/>
    </source>
</evidence>
<proteinExistence type="predicted"/>
<name>A0A656JHT0_PSESF</name>
<reference evidence="3 4" key="1">
    <citation type="journal article" date="2013" name="PLoS Pathog.">
        <title>Genomic analysis of the Kiwifruit pathogen Pseudomonas syringae pv. actinidiae provides insight into the origins of an emergent plant disease.</title>
        <authorList>
            <person name="McCann H.C."/>
            <person name="Rikkerink E.H."/>
            <person name="Bertels F."/>
            <person name="Fiers M."/>
            <person name="Lu A."/>
            <person name="Rees-George J."/>
            <person name="Andersen M.T."/>
            <person name="Gleave A.P."/>
            <person name="Haubold B."/>
            <person name="Wohlers M.W."/>
            <person name="Guttman D.S."/>
            <person name="Wang P.W."/>
            <person name="Straub C."/>
            <person name="Vanneste J.L."/>
            <person name="Rainey P.B."/>
            <person name="Templeton M.D."/>
        </authorList>
    </citation>
    <scope>NUCLEOTIDE SEQUENCE [LARGE SCALE GENOMIC DNA]</scope>
    <source>
        <strain evidence="3 4">ICMP 19096</strain>
    </source>
</reference>
<organism evidence="3 4">
    <name type="scientific">Pseudomonas syringae pv. actinidiae ICMP 19096</name>
    <dbReference type="NCBI Taxonomy" id="1194405"/>
    <lineage>
        <taxon>Bacteria</taxon>
        <taxon>Pseudomonadati</taxon>
        <taxon>Pseudomonadota</taxon>
        <taxon>Gammaproteobacteria</taxon>
        <taxon>Pseudomonadales</taxon>
        <taxon>Pseudomonadaceae</taxon>
        <taxon>Pseudomonas</taxon>
        <taxon>Pseudomonas syringae</taxon>
    </lineage>
</organism>
<feature type="domain" description="HTH IS408-type" evidence="1">
    <location>
        <begin position="4"/>
        <end position="83"/>
    </location>
</feature>
<dbReference type="AlphaFoldDB" id="A0A656JHT0"/>
<evidence type="ECO:0000259" key="2">
    <source>
        <dbReference type="PROSITE" id="PS50994"/>
    </source>
</evidence>
<dbReference type="NCBIfam" id="NF033546">
    <property type="entry name" value="transpos_IS21"/>
    <property type="match status" value="1"/>
</dbReference>
<accession>A0A656JHT0</accession>
<dbReference type="InterPro" id="IPR001584">
    <property type="entry name" value="Integrase_cat-core"/>
</dbReference>
<protein>
    <submittedName>
        <fullName evidence="3">ISPsy14, transposase</fullName>
    </submittedName>
</protein>
<feature type="domain" description="Integrase catalytic" evidence="2">
    <location>
        <begin position="127"/>
        <end position="262"/>
    </location>
</feature>
<evidence type="ECO:0000259" key="1">
    <source>
        <dbReference type="PROSITE" id="PS50532"/>
    </source>
</evidence>
<comment type="caution">
    <text evidence="3">The sequence shown here is derived from an EMBL/GenBank/DDBJ whole genome shotgun (WGS) entry which is preliminary data.</text>
</comment>
<dbReference type="PROSITE" id="PS50532">
    <property type="entry name" value="HTH_IS408"/>
    <property type="match status" value="1"/>
</dbReference>
<dbReference type="PANTHER" id="PTHR35004">
    <property type="entry name" value="TRANSPOSASE RV3428C-RELATED"/>
    <property type="match status" value="1"/>
</dbReference>
<dbReference type="EMBL" id="AOKF01004131">
    <property type="protein sequence ID" value="EPN26475.1"/>
    <property type="molecule type" value="Genomic_DNA"/>
</dbReference>